<dbReference type="AlphaFoldDB" id="A0A9X1JUX3"/>
<dbReference type="Pfam" id="PF13205">
    <property type="entry name" value="Big_5"/>
    <property type="match status" value="1"/>
</dbReference>
<comment type="caution">
    <text evidence="4">The sequence shown here is derived from an EMBL/GenBank/DDBJ whole genome shotgun (WGS) entry which is preliminary data.</text>
</comment>
<protein>
    <submittedName>
        <fullName evidence="4">Ig-like domain-containing protein</fullName>
    </submittedName>
</protein>
<evidence type="ECO:0000313" key="5">
    <source>
        <dbReference type="Proteomes" id="UP001138686"/>
    </source>
</evidence>
<feature type="chain" id="PRO_5040840056" evidence="2">
    <location>
        <begin position="25"/>
        <end position="537"/>
    </location>
</feature>
<reference evidence="4" key="1">
    <citation type="submission" date="2021-07" db="EMBL/GenBank/DDBJ databases">
        <title>Aureisphaera sp. CAU 1614 isolated from sea sediment.</title>
        <authorList>
            <person name="Kim W."/>
        </authorList>
    </citation>
    <scope>NUCLEOTIDE SEQUENCE</scope>
    <source>
        <strain evidence="4">CAU 1614</strain>
    </source>
</reference>
<gene>
    <name evidence="4" type="ORF">KXJ69_03070</name>
</gene>
<evidence type="ECO:0000259" key="3">
    <source>
        <dbReference type="Pfam" id="PF13205"/>
    </source>
</evidence>
<dbReference type="Proteomes" id="UP001138686">
    <property type="component" value="Unassembled WGS sequence"/>
</dbReference>
<feature type="domain" description="SbsA Ig-like" evidence="3">
    <location>
        <begin position="33"/>
        <end position="124"/>
    </location>
</feature>
<dbReference type="InterPro" id="IPR032812">
    <property type="entry name" value="SbsA_Ig"/>
</dbReference>
<organism evidence="4 5">
    <name type="scientific">Halomarinibacterium sedimenti</name>
    <dbReference type="NCBI Taxonomy" id="2857106"/>
    <lineage>
        <taxon>Bacteria</taxon>
        <taxon>Pseudomonadati</taxon>
        <taxon>Bacteroidota</taxon>
        <taxon>Flavobacteriia</taxon>
        <taxon>Flavobacteriales</taxon>
        <taxon>Flavobacteriaceae</taxon>
        <taxon>Halomarinibacterium</taxon>
    </lineage>
</organism>
<dbReference type="EMBL" id="JAHWDP010000001">
    <property type="protein sequence ID" value="MBW2937070.1"/>
    <property type="molecule type" value="Genomic_DNA"/>
</dbReference>
<feature type="signal peptide" evidence="2">
    <location>
        <begin position="1"/>
        <end position="24"/>
    </location>
</feature>
<name>A0A9X1JUX3_9FLAO</name>
<dbReference type="RefSeq" id="WP_219051146.1">
    <property type="nucleotide sequence ID" value="NZ_JAHWDP010000001.1"/>
</dbReference>
<keyword evidence="1 2" id="KW-0732">Signal</keyword>
<sequence length="537" mass="61832">MKSTFWKFLIVFVCILCFSQCAKKGTPTGGPKDTIPPIILKSNPENYNTHFTGDEIRIYFDENIKLKDLQQNLIISPPLKYQPVITPATSSKVLKIKILDTLKENTTYVFNFGTSITDNNEGNEFEYYKYVLSTGDYIDSLTVKGIIHDGLLPAPDKKTTVMLYEVSEAFKDSIIFSEKPTYITTTKEKGSDFELTNLKDGTYLLVALQEETSNYTFQPKKDKIAFLENFISVPADTSYNLTLFKEVPDYKMTRPSHISKNKIDFGFEGKIDSLTITPLSSLPEDFTSQILRDKQKDTLHYWFKPAVNIEEQDTLRFLASRKGQLDTLVVKMRDLFADSLQIGKLSANIITPKDSIKIGANTPLLSVNVEKFEVMDKDSVTYEVAVFLDKIKNEASLIFPKKEDNSYRITVLPEAFQDFFEKTNDTLKFAVKTNPLSDYGTLKFLLQNIKEFPVLVELVDDKFKLVASEYLVENKEVYFDYLTPNKYYLRIIYDSNQNKQWDTGNFLLKIQPEKIVYYPKQVEVRSNWDVNEIFIVE</sequence>
<evidence type="ECO:0000256" key="2">
    <source>
        <dbReference type="SAM" id="SignalP"/>
    </source>
</evidence>
<evidence type="ECO:0000256" key="1">
    <source>
        <dbReference type="ARBA" id="ARBA00022729"/>
    </source>
</evidence>
<proteinExistence type="predicted"/>
<evidence type="ECO:0000313" key="4">
    <source>
        <dbReference type="EMBL" id="MBW2937070.1"/>
    </source>
</evidence>
<accession>A0A9X1JUX3</accession>
<keyword evidence="5" id="KW-1185">Reference proteome</keyword>